<gene>
    <name evidence="2" type="ORF">KTS45_18820</name>
</gene>
<dbReference type="InterPro" id="IPR050237">
    <property type="entry name" value="ATP-dep_AMP-bd_enzyme"/>
</dbReference>
<evidence type="ECO:0000259" key="1">
    <source>
        <dbReference type="PROSITE" id="PS50206"/>
    </source>
</evidence>
<dbReference type="Pfam" id="PF00501">
    <property type="entry name" value="AMP-binding"/>
    <property type="match status" value="1"/>
</dbReference>
<dbReference type="PROSITE" id="PS50206">
    <property type="entry name" value="RHODANESE_3"/>
    <property type="match status" value="1"/>
</dbReference>
<accession>A0A8J8C6I8</accession>
<name>A0A8J8C6I8_9EURY</name>
<organism evidence="2 3">
    <name type="scientific">Haloarcula limicola</name>
    <dbReference type="NCBI Taxonomy" id="1429915"/>
    <lineage>
        <taxon>Archaea</taxon>
        <taxon>Methanobacteriati</taxon>
        <taxon>Methanobacteriota</taxon>
        <taxon>Stenosarchaea group</taxon>
        <taxon>Halobacteria</taxon>
        <taxon>Halobacteriales</taxon>
        <taxon>Haloarculaceae</taxon>
        <taxon>Haloarcula</taxon>
    </lineage>
</organism>
<dbReference type="EMBL" id="JAHQXF010000004">
    <property type="protein sequence ID" value="MBV0926264.1"/>
    <property type="molecule type" value="Genomic_DNA"/>
</dbReference>
<dbReference type="SUPFAM" id="SSF56801">
    <property type="entry name" value="Acetyl-CoA synthetase-like"/>
    <property type="match status" value="1"/>
</dbReference>
<dbReference type="PANTHER" id="PTHR43767:SF1">
    <property type="entry name" value="NONRIBOSOMAL PEPTIDE SYNTHASE PES1 (EUROFUNG)-RELATED"/>
    <property type="match status" value="1"/>
</dbReference>
<evidence type="ECO:0000313" key="2">
    <source>
        <dbReference type="EMBL" id="MBV0926264.1"/>
    </source>
</evidence>
<comment type="caution">
    <text evidence="2">The sequence shown here is derived from an EMBL/GenBank/DDBJ whole genome shotgun (WGS) entry which is preliminary data.</text>
</comment>
<evidence type="ECO:0000313" key="3">
    <source>
        <dbReference type="Proteomes" id="UP000766550"/>
    </source>
</evidence>
<dbReference type="Gene3D" id="3.40.50.12780">
    <property type="entry name" value="N-terminal domain of ligase-like"/>
    <property type="match status" value="1"/>
</dbReference>
<feature type="domain" description="Rhodanese" evidence="1">
    <location>
        <begin position="14"/>
        <end position="89"/>
    </location>
</feature>
<dbReference type="PANTHER" id="PTHR43767">
    <property type="entry name" value="LONG-CHAIN-FATTY-ACID--COA LIGASE"/>
    <property type="match status" value="1"/>
</dbReference>
<dbReference type="InterPro" id="IPR042099">
    <property type="entry name" value="ANL_N_sf"/>
</dbReference>
<dbReference type="InterPro" id="IPR000873">
    <property type="entry name" value="AMP-dep_synth/lig_dom"/>
</dbReference>
<dbReference type="InterPro" id="IPR001763">
    <property type="entry name" value="Rhodanese-like_dom"/>
</dbReference>
<reference evidence="2 3" key="1">
    <citation type="submission" date="2021-06" db="EMBL/GenBank/DDBJ databases">
        <title>New haloarchaea isolates fom saline soil.</title>
        <authorList>
            <person name="Duran-Viseras A."/>
            <person name="Sanchez-Porro C.S."/>
            <person name="Ventosa A."/>
        </authorList>
    </citation>
    <scope>NUCLEOTIDE SEQUENCE [LARGE SCALE GENOMIC DNA]</scope>
    <source>
        <strain evidence="2 3">JCM 183640</strain>
    </source>
</reference>
<dbReference type="Proteomes" id="UP000766550">
    <property type="component" value="Unassembled WGS sequence"/>
</dbReference>
<sequence length="130" mass="13955">MSSPYPETLPSLFDQALRKYADRPALQDGTQSLTYGTIDERSERMASALASLGIGLEDRVGVLLENAANVPVVDIGILRAGGTRLPLNPQHSVDELRYLLSDSQAETVVCDAARLEALNAVSSAVDSLQR</sequence>
<dbReference type="AlphaFoldDB" id="A0A8J8C6I8"/>
<proteinExistence type="predicted"/>
<dbReference type="RefSeq" id="WP_162319378.1">
    <property type="nucleotide sequence ID" value="NZ_JAHQXF010000004.1"/>
</dbReference>
<keyword evidence="3" id="KW-1185">Reference proteome</keyword>
<protein>
    <submittedName>
        <fullName evidence="2">AMP-binding protein</fullName>
    </submittedName>
</protein>